<feature type="transmembrane region" description="Helical" evidence="6">
    <location>
        <begin position="273"/>
        <end position="294"/>
    </location>
</feature>
<dbReference type="AlphaFoldDB" id="A0A7C9BLM2"/>
<comment type="caution">
    <text evidence="8">The sequence shown here is derived from an EMBL/GenBank/DDBJ whole genome shotgun (WGS) entry which is preliminary data.</text>
</comment>
<organism evidence="8 9">
    <name type="scientific">Salmonirosea aquatica</name>
    <dbReference type="NCBI Taxonomy" id="2654236"/>
    <lineage>
        <taxon>Bacteria</taxon>
        <taxon>Pseudomonadati</taxon>
        <taxon>Bacteroidota</taxon>
        <taxon>Cytophagia</taxon>
        <taxon>Cytophagales</taxon>
        <taxon>Spirosomataceae</taxon>
        <taxon>Salmonirosea</taxon>
    </lineage>
</organism>
<keyword evidence="9" id="KW-1185">Reference proteome</keyword>
<dbReference type="SUPFAM" id="SSF53448">
    <property type="entry name" value="Nucleotide-diphospho-sugar transferases"/>
    <property type="match status" value="1"/>
</dbReference>
<evidence type="ECO:0000313" key="9">
    <source>
        <dbReference type="Proteomes" id="UP000479293"/>
    </source>
</evidence>
<feature type="domain" description="Glycosyltransferase 2-like" evidence="7">
    <location>
        <begin position="12"/>
        <end position="181"/>
    </location>
</feature>
<feature type="transmembrane region" description="Helical" evidence="6">
    <location>
        <begin position="306"/>
        <end position="323"/>
    </location>
</feature>
<evidence type="ECO:0000313" key="8">
    <source>
        <dbReference type="EMBL" id="MPR36677.1"/>
    </source>
</evidence>
<evidence type="ECO:0000256" key="1">
    <source>
        <dbReference type="ARBA" id="ARBA00004236"/>
    </source>
</evidence>
<dbReference type="PANTHER" id="PTHR43646:SF2">
    <property type="entry name" value="GLYCOSYLTRANSFERASE 2-LIKE DOMAIN-CONTAINING PROTEIN"/>
    <property type="match status" value="1"/>
</dbReference>
<dbReference type="GO" id="GO:0016757">
    <property type="term" value="F:glycosyltransferase activity"/>
    <property type="evidence" value="ECO:0007669"/>
    <property type="project" value="UniProtKB-KW"/>
</dbReference>
<proteinExistence type="predicted"/>
<dbReference type="Gene3D" id="3.90.550.10">
    <property type="entry name" value="Spore Coat Polysaccharide Biosynthesis Protein SpsA, Chain A"/>
    <property type="match status" value="1"/>
</dbReference>
<keyword evidence="3" id="KW-0328">Glycosyltransferase</keyword>
<dbReference type="Proteomes" id="UP000479293">
    <property type="component" value="Unassembled WGS sequence"/>
</dbReference>
<sequence length="334" mass="37600">MVENTWVSKKVSVLLAARNEEDSILRCLQALEQLNFPKAQLEILIGNDDSTDDTEQIVLDFIQDKSHFRYHSIQGQTEGLRGKANVLAQLAHQATGDYFFYCDADIAVAPTWIETMLPLFKAKVGVVVGVTRMVPEGSFSAMQSLEWLFSITAMRFFSLWEIPFTGMGNNMAVSRTAYWAVGGYEKIGFSIVEDFALFVAILDRGFTFVQGFQSGLVSLSLPVHRISHLLRQRKRWVKGAMQAPWPIKLSFFASAFFLPILLVLGLLAPGWCIGLAALHFLLVGAVCLAGLRILKQSDLIRYVPLFWLYFSLNNTVMLINYLLPTPTVWKGRNY</sequence>
<dbReference type="PANTHER" id="PTHR43646">
    <property type="entry name" value="GLYCOSYLTRANSFERASE"/>
    <property type="match status" value="1"/>
</dbReference>
<dbReference type="EMBL" id="WHLY01000002">
    <property type="protein sequence ID" value="MPR36677.1"/>
    <property type="molecule type" value="Genomic_DNA"/>
</dbReference>
<evidence type="ECO:0000256" key="3">
    <source>
        <dbReference type="ARBA" id="ARBA00022676"/>
    </source>
</evidence>
<keyword evidence="6" id="KW-0812">Transmembrane</keyword>
<keyword evidence="2" id="KW-1003">Cell membrane</keyword>
<dbReference type="RefSeq" id="WP_152764799.1">
    <property type="nucleotide sequence ID" value="NZ_WHLY01000002.1"/>
</dbReference>
<feature type="transmembrane region" description="Helical" evidence="6">
    <location>
        <begin position="245"/>
        <end position="267"/>
    </location>
</feature>
<evidence type="ECO:0000256" key="4">
    <source>
        <dbReference type="ARBA" id="ARBA00022679"/>
    </source>
</evidence>
<reference evidence="8 9" key="1">
    <citation type="submission" date="2019-10" db="EMBL/GenBank/DDBJ databases">
        <title>Draft Genome Sequence of Cytophagaceae sp. SJW1-29.</title>
        <authorList>
            <person name="Choi A."/>
        </authorList>
    </citation>
    <scope>NUCLEOTIDE SEQUENCE [LARGE SCALE GENOMIC DNA]</scope>
    <source>
        <strain evidence="8 9">SJW1-29</strain>
    </source>
</reference>
<evidence type="ECO:0000256" key="5">
    <source>
        <dbReference type="ARBA" id="ARBA00023136"/>
    </source>
</evidence>
<evidence type="ECO:0000256" key="6">
    <source>
        <dbReference type="SAM" id="Phobius"/>
    </source>
</evidence>
<dbReference type="Pfam" id="PF00535">
    <property type="entry name" value="Glycos_transf_2"/>
    <property type="match status" value="1"/>
</dbReference>
<gene>
    <name evidence="8" type="ORF">GBK04_25890</name>
</gene>
<evidence type="ECO:0000259" key="7">
    <source>
        <dbReference type="Pfam" id="PF00535"/>
    </source>
</evidence>
<keyword evidence="5 6" id="KW-0472">Membrane</keyword>
<keyword evidence="4 8" id="KW-0808">Transferase</keyword>
<name>A0A7C9BLM2_9BACT</name>
<dbReference type="InterPro" id="IPR001173">
    <property type="entry name" value="Glyco_trans_2-like"/>
</dbReference>
<dbReference type="InterPro" id="IPR029044">
    <property type="entry name" value="Nucleotide-diphossugar_trans"/>
</dbReference>
<protein>
    <submittedName>
        <fullName evidence="8">Glycosyltransferase</fullName>
    </submittedName>
</protein>
<dbReference type="GO" id="GO:0005886">
    <property type="term" value="C:plasma membrane"/>
    <property type="evidence" value="ECO:0007669"/>
    <property type="project" value="UniProtKB-SubCell"/>
</dbReference>
<accession>A0A7C9BLM2</accession>
<comment type="subcellular location">
    <subcellularLocation>
        <location evidence="1">Cell membrane</location>
    </subcellularLocation>
</comment>
<evidence type="ECO:0000256" key="2">
    <source>
        <dbReference type="ARBA" id="ARBA00022475"/>
    </source>
</evidence>
<keyword evidence="6" id="KW-1133">Transmembrane helix</keyword>